<dbReference type="EMBL" id="MN740010">
    <property type="protein sequence ID" value="QHT83612.1"/>
    <property type="molecule type" value="Genomic_DNA"/>
</dbReference>
<dbReference type="AlphaFoldDB" id="A0A6C0HSQ5"/>
<reference evidence="2" key="1">
    <citation type="journal article" date="2020" name="Nature">
        <title>Giant virus diversity and host interactions through global metagenomics.</title>
        <authorList>
            <person name="Schulz F."/>
            <person name="Roux S."/>
            <person name="Paez-Espino D."/>
            <person name="Jungbluth S."/>
            <person name="Walsh D.A."/>
            <person name="Denef V.J."/>
            <person name="McMahon K.D."/>
            <person name="Konstantinidis K.T."/>
            <person name="Eloe-Fadrosh E.A."/>
            <person name="Kyrpides N.C."/>
            <person name="Woyke T."/>
        </authorList>
    </citation>
    <scope>NUCLEOTIDE SEQUENCE</scope>
    <source>
        <strain evidence="2">GVMAG-M-3300023184-168</strain>
    </source>
</reference>
<keyword evidence="1" id="KW-1133">Transmembrane helix</keyword>
<accession>A0A6C0HSQ5</accession>
<feature type="transmembrane region" description="Helical" evidence="1">
    <location>
        <begin position="343"/>
        <end position="365"/>
    </location>
</feature>
<proteinExistence type="predicted"/>
<keyword evidence="1" id="KW-0472">Membrane</keyword>
<organism evidence="2">
    <name type="scientific">viral metagenome</name>
    <dbReference type="NCBI Taxonomy" id="1070528"/>
    <lineage>
        <taxon>unclassified sequences</taxon>
        <taxon>metagenomes</taxon>
        <taxon>organismal metagenomes</taxon>
    </lineage>
</organism>
<protein>
    <submittedName>
        <fullName evidence="2">Uncharacterized protein</fullName>
    </submittedName>
</protein>
<feature type="transmembrane region" description="Helical" evidence="1">
    <location>
        <begin position="309"/>
        <end position="331"/>
    </location>
</feature>
<evidence type="ECO:0000256" key="1">
    <source>
        <dbReference type="SAM" id="Phobius"/>
    </source>
</evidence>
<name>A0A6C0HSQ5_9ZZZZ</name>
<evidence type="ECO:0000313" key="2">
    <source>
        <dbReference type="EMBL" id="QHT83612.1"/>
    </source>
</evidence>
<sequence length="384" mass="45073">MVGLDYLHNKHYNRLSNLNVSFTTINNNGYRSIYSLFRYIDFFDFLNNDITKIKNYRDKYKKGEYCPDSLPNESTFSLQDSSGNINIESQKILEFSHKIISGALDVYNNEIWSLIADQVNSSTNNAGHNCGPGEFHASLDSDQVYYLEDLLHDVRNVFVPESQKFVNNYNNSFFVNLIKNYVSKKIYNYENQIKPLTEYYNNVIADLNHQISILNNVLMDATENNNILSDNSNILASNLNLNKDYSNYLQTRIDKPKSISTNNYEELYKAVILQNDRVQDTIDEVNNEIYLDEKNSGFISEKTSFIYSVYLKVFLFYYILIFVFIIFLTFIQKEWVYYKKIAIVILSIIFPPLLFFTETFIYNIWLYVSSMFSSSIYTYTELSQ</sequence>
<keyword evidence="1" id="KW-0812">Transmembrane</keyword>